<dbReference type="Pfam" id="PF03797">
    <property type="entry name" value="Autotransporter"/>
    <property type="match status" value="1"/>
</dbReference>
<dbReference type="AlphaFoldDB" id="A0AAE6X813"/>
<dbReference type="SMART" id="SM00869">
    <property type="entry name" value="Autotransporter"/>
    <property type="match status" value="1"/>
</dbReference>
<dbReference type="InterPro" id="IPR005546">
    <property type="entry name" value="Autotransporte_beta"/>
</dbReference>
<dbReference type="Gene3D" id="2.40.128.130">
    <property type="entry name" value="Autotransporter beta-domain"/>
    <property type="match status" value="1"/>
</dbReference>
<dbReference type="SUPFAM" id="SSF103515">
    <property type="entry name" value="Autotransporter"/>
    <property type="match status" value="1"/>
</dbReference>
<gene>
    <name evidence="2" type="ORF">A4G17_01680</name>
</gene>
<dbReference type="GO" id="GO:0019867">
    <property type="term" value="C:outer membrane"/>
    <property type="evidence" value="ECO:0007669"/>
    <property type="project" value="InterPro"/>
</dbReference>
<evidence type="ECO:0000259" key="1">
    <source>
        <dbReference type="PROSITE" id="PS51208"/>
    </source>
</evidence>
<evidence type="ECO:0000313" key="3">
    <source>
        <dbReference type="Proteomes" id="UP000502287"/>
    </source>
</evidence>
<protein>
    <submittedName>
        <fullName evidence="2">Pertactin</fullName>
    </submittedName>
</protein>
<dbReference type="KEGG" id="fcl:A4G17_01680"/>
<reference evidence="2 3" key="1">
    <citation type="submission" date="2016-03" db="EMBL/GenBank/DDBJ databases">
        <authorList>
            <person name="Hansen M.J."/>
            <person name="Bojesen A.M."/>
            <person name="Planet P."/>
        </authorList>
    </citation>
    <scope>NUCLEOTIDE SEQUENCE [LARGE SCALE GENOMIC DNA]</scope>
    <source>
        <strain evidence="2 3">HPA 21</strain>
    </source>
</reference>
<dbReference type="NCBIfam" id="TIGR01414">
    <property type="entry name" value="autotrans_barl"/>
    <property type="match status" value="1"/>
</dbReference>
<dbReference type="InterPro" id="IPR006315">
    <property type="entry name" value="OM_autotransptr_brl_dom"/>
</dbReference>
<accession>A0AAE6X813</accession>
<organism evidence="2 3">
    <name type="scientific">Frederiksenia canicola</name>
    <dbReference type="NCBI Taxonomy" id="123824"/>
    <lineage>
        <taxon>Bacteria</taxon>
        <taxon>Pseudomonadati</taxon>
        <taxon>Pseudomonadota</taxon>
        <taxon>Gammaproteobacteria</taxon>
        <taxon>Pasteurellales</taxon>
        <taxon>Pasteurellaceae</taxon>
        <taxon>Frederiksenia</taxon>
    </lineage>
</organism>
<name>A0AAE6X813_9PAST</name>
<dbReference type="InterPro" id="IPR036709">
    <property type="entry name" value="Autotransporte_beta_dom_sf"/>
</dbReference>
<proteinExistence type="predicted"/>
<dbReference type="Proteomes" id="UP000502287">
    <property type="component" value="Chromosome"/>
</dbReference>
<sequence>MPVPPTAPSVPTQVVLSEKSNALVSLRQAQLLQLEQSLAGLHQRLGEIKQGENGNVWVRNLNSRSDFAATKTAENSQSSGFKQDFHGIQIGTDANVSENLRLGGFVGKERSDVDFNGEYGSGKISGQSVGLYGTYQTDSGLYFDNIAKFSRLNVSSKGTEKRRYHAYTLSSEIGKIFTFGDQWTVTPNAQLAWTTLSGKADEQRISSLYSRIGTRLAKVLKVGEWQWQPYAELNAVTAKNSNNQVNVNQYRFDVAASRGRVETALGLNLTKGSHRFGIEAKTTNGKYLDQPLVIQAGYRYSW</sequence>
<feature type="domain" description="Autotransporter" evidence="1">
    <location>
        <begin position="49"/>
        <end position="302"/>
    </location>
</feature>
<dbReference type="PROSITE" id="PS51208">
    <property type="entry name" value="AUTOTRANSPORTER"/>
    <property type="match status" value="1"/>
</dbReference>
<evidence type="ECO:0000313" key="2">
    <source>
        <dbReference type="EMBL" id="QIM65797.1"/>
    </source>
</evidence>
<dbReference type="EMBL" id="CP015029">
    <property type="protein sequence ID" value="QIM65797.1"/>
    <property type="molecule type" value="Genomic_DNA"/>
</dbReference>